<feature type="transmembrane region" description="Helical" evidence="12">
    <location>
        <begin position="439"/>
        <end position="457"/>
    </location>
</feature>
<keyword evidence="9 12" id="KW-0472">Membrane</keyword>
<keyword evidence="8" id="KW-0406">Ion transport</keyword>
<dbReference type="STRING" id="2018661.A0A2A2KX33"/>
<dbReference type="PANTHER" id="PTHR21522">
    <property type="entry name" value="PROTON CHANNEL OTOP"/>
    <property type="match status" value="1"/>
</dbReference>
<keyword evidence="3" id="KW-0813">Transport</keyword>
<keyword evidence="4" id="KW-1003">Cell membrane</keyword>
<dbReference type="OrthoDB" id="6429739at2759"/>
<evidence type="ECO:0000256" key="6">
    <source>
        <dbReference type="ARBA" id="ARBA00022781"/>
    </source>
</evidence>
<keyword evidence="6" id="KW-0375">Hydrogen ion transport</keyword>
<evidence type="ECO:0000313" key="13">
    <source>
        <dbReference type="EMBL" id="PAV78363.1"/>
    </source>
</evidence>
<protein>
    <submittedName>
        <fullName evidence="13">Uncharacterized protein</fullName>
    </submittedName>
</protein>
<name>A0A2A2KX33_9BILA</name>
<evidence type="ECO:0000256" key="11">
    <source>
        <dbReference type="SAM" id="MobiDB-lite"/>
    </source>
</evidence>
<feature type="transmembrane region" description="Helical" evidence="12">
    <location>
        <begin position="656"/>
        <end position="679"/>
    </location>
</feature>
<comment type="subcellular location">
    <subcellularLocation>
        <location evidence="1">Cell membrane</location>
        <topology evidence="1">Multi-pass membrane protein</topology>
    </subcellularLocation>
</comment>
<feature type="compositionally biased region" description="Basic and acidic residues" evidence="11">
    <location>
        <begin position="485"/>
        <end position="501"/>
    </location>
</feature>
<feature type="region of interest" description="Disordered" evidence="11">
    <location>
        <begin position="184"/>
        <end position="236"/>
    </location>
</feature>
<evidence type="ECO:0000256" key="9">
    <source>
        <dbReference type="ARBA" id="ARBA00023136"/>
    </source>
</evidence>
<feature type="compositionally biased region" description="Polar residues" evidence="11">
    <location>
        <begin position="812"/>
        <end position="831"/>
    </location>
</feature>
<dbReference type="PANTHER" id="PTHR21522:SF33">
    <property type="entry name" value="OTOPETRIN-2"/>
    <property type="match status" value="1"/>
</dbReference>
<dbReference type="GO" id="GO:0015252">
    <property type="term" value="F:proton channel activity"/>
    <property type="evidence" value="ECO:0007669"/>
    <property type="project" value="InterPro"/>
</dbReference>
<keyword evidence="14" id="KW-1185">Reference proteome</keyword>
<feature type="transmembrane region" description="Helical" evidence="12">
    <location>
        <begin position="615"/>
        <end position="636"/>
    </location>
</feature>
<evidence type="ECO:0000256" key="1">
    <source>
        <dbReference type="ARBA" id="ARBA00004651"/>
    </source>
</evidence>
<feature type="compositionally biased region" description="Basic and acidic residues" evidence="11">
    <location>
        <begin position="832"/>
        <end position="842"/>
    </location>
</feature>
<feature type="region of interest" description="Disordered" evidence="11">
    <location>
        <begin position="482"/>
        <end position="501"/>
    </location>
</feature>
<accession>A0A2A2KX33</accession>
<feature type="region of interest" description="Disordered" evidence="11">
    <location>
        <begin position="806"/>
        <end position="842"/>
    </location>
</feature>
<evidence type="ECO:0000256" key="10">
    <source>
        <dbReference type="ARBA" id="ARBA00023303"/>
    </source>
</evidence>
<dbReference type="GO" id="GO:0005886">
    <property type="term" value="C:plasma membrane"/>
    <property type="evidence" value="ECO:0007669"/>
    <property type="project" value="UniProtKB-SubCell"/>
</dbReference>
<comment type="similarity">
    <text evidence="2">Belongs to the otopetrin family.</text>
</comment>
<evidence type="ECO:0000256" key="3">
    <source>
        <dbReference type="ARBA" id="ARBA00022448"/>
    </source>
</evidence>
<evidence type="ECO:0000256" key="2">
    <source>
        <dbReference type="ARBA" id="ARBA00006513"/>
    </source>
</evidence>
<proteinExistence type="inferred from homology"/>
<gene>
    <name evidence="13" type="ORF">WR25_04817</name>
</gene>
<dbReference type="Pfam" id="PF03189">
    <property type="entry name" value="Otopetrin"/>
    <property type="match status" value="1"/>
</dbReference>
<dbReference type="InterPro" id="IPR004878">
    <property type="entry name" value="Otopetrin"/>
</dbReference>
<feature type="transmembrane region" description="Helical" evidence="12">
    <location>
        <begin position="583"/>
        <end position="603"/>
    </location>
</feature>
<reference evidence="13 14" key="1">
    <citation type="journal article" date="2017" name="Curr. Biol.">
        <title>Genome architecture and evolution of a unichromosomal asexual nematode.</title>
        <authorList>
            <person name="Fradin H."/>
            <person name="Zegar C."/>
            <person name="Gutwein M."/>
            <person name="Lucas J."/>
            <person name="Kovtun M."/>
            <person name="Corcoran D."/>
            <person name="Baugh L.R."/>
            <person name="Kiontke K."/>
            <person name="Gunsalus K."/>
            <person name="Fitch D.H."/>
            <person name="Piano F."/>
        </authorList>
    </citation>
    <scope>NUCLEOTIDE SEQUENCE [LARGE SCALE GENOMIC DNA]</scope>
    <source>
        <strain evidence="13">PF1309</strain>
    </source>
</reference>
<keyword evidence="5 12" id="KW-0812">Transmembrane</keyword>
<dbReference type="EMBL" id="LIAE01007571">
    <property type="protein sequence ID" value="PAV78363.1"/>
    <property type="molecule type" value="Genomic_DNA"/>
</dbReference>
<evidence type="ECO:0000256" key="12">
    <source>
        <dbReference type="SAM" id="Phobius"/>
    </source>
</evidence>
<feature type="transmembrane region" description="Helical" evidence="12">
    <location>
        <begin position="409"/>
        <end position="427"/>
    </location>
</feature>
<feature type="transmembrane region" description="Helical" evidence="12">
    <location>
        <begin position="293"/>
        <end position="313"/>
    </location>
</feature>
<feature type="region of interest" description="Disordered" evidence="11">
    <location>
        <begin position="1"/>
        <end position="44"/>
    </location>
</feature>
<evidence type="ECO:0000256" key="7">
    <source>
        <dbReference type="ARBA" id="ARBA00022989"/>
    </source>
</evidence>
<evidence type="ECO:0000256" key="4">
    <source>
        <dbReference type="ARBA" id="ARBA00022475"/>
    </source>
</evidence>
<evidence type="ECO:0000256" key="8">
    <source>
        <dbReference type="ARBA" id="ARBA00023065"/>
    </source>
</evidence>
<feature type="compositionally biased region" description="Polar residues" evidence="11">
    <location>
        <begin position="21"/>
        <end position="34"/>
    </location>
</feature>
<evidence type="ECO:0000313" key="14">
    <source>
        <dbReference type="Proteomes" id="UP000218231"/>
    </source>
</evidence>
<sequence>MSEDDLRNFNANKGRGKATFTIASGPSVESLSSQKVEDENSEDASINHLKEILSHTGSVSLKRPPISRMNSASIMFRGCPTIEESDGDEHEQGISRPFGRRLTSIAAPGDYYTRHKHQKKRSFSLPRRHSLAVLDPRAVQSIRRDSFTNAWLNSSDFSIDDSEASREIPTVQEATDEEIRELRRSLSRRHPSLRHAMEPKELNYSNNDDLEASPSINEDEETQERGSSSNDNNLDRDKSAEDMWIHNKAVRTSLLTALTAFYCLGVTILALVFELAHLLSEESERQITKKDLIFGLFMYGGSIIFFFYMYVVLMMRPKWISMMPVLQRFVTRPCRRRKIALAAIGEKTEVSSEVSSAAATVRRVSHNGPSAGSLFLRLGFIVFGIVGLVYYAFLVFLCISDHNCSALNVSLDVCAIVFIFVQMHFVFTNWKLTIFGSHFIARLGTMHLVSANLWTWIRYVLMEEGVMEREIREVFKMINQTDTSPHAKEDSSSSEEGAHGERSHGISTLQTFTPTASSCRAAECILGSLSEIMFTSIVEYSLIAAAVMYIVWRNIGRHDKPANGYVKRKHQIRVDCSKTTTGLFLGLAFIAITLTSMIIYYGYTILGKSENAAFVYAFTDIFQYATSTIGCIIAIYQMRALKYLTNHTAVNEDQELLDQILICVGLIGELIYSIAGLVGLTGESSWESLTFVLLFVHISRLIQITVQTLLLYVANRVRVKESHFDSQPGKQAVTFLLAANVAMFMMNLFESEKAGVSEIIIDFYGKRSWVILVRCFSPLTIFFRFHSSVVLAEIWKNVYARKAIGNGHHSHSQPNNMNASNSVSSDLSNLQEKIEPRRNSTE</sequence>
<organism evidence="13 14">
    <name type="scientific">Diploscapter pachys</name>
    <dbReference type="NCBI Taxonomy" id="2018661"/>
    <lineage>
        <taxon>Eukaryota</taxon>
        <taxon>Metazoa</taxon>
        <taxon>Ecdysozoa</taxon>
        <taxon>Nematoda</taxon>
        <taxon>Chromadorea</taxon>
        <taxon>Rhabditida</taxon>
        <taxon>Rhabditina</taxon>
        <taxon>Rhabditomorpha</taxon>
        <taxon>Rhabditoidea</taxon>
        <taxon>Rhabditidae</taxon>
        <taxon>Diploscapter</taxon>
    </lineage>
</organism>
<comment type="caution">
    <text evidence="13">The sequence shown here is derived from an EMBL/GenBank/DDBJ whole genome shotgun (WGS) entry which is preliminary data.</text>
</comment>
<feature type="transmembrane region" description="Helical" evidence="12">
    <location>
        <begin position="691"/>
        <end position="712"/>
    </location>
</feature>
<feature type="transmembrane region" description="Helical" evidence="12">
    <location>
        <begin position="374"/>
        <end position="397"/>
    </location>
</feature>
<dbReference type="Proteomes" id="UP000218231">
    <property type="component" value="Unassembled WGS sequence"/>
</dbReference>
<dbReference type="AlphaFoldDB" id="A0A2A2KX33"/>
<evidence type="ECO:0000256" key="5">
    <source>
        <dbReference type="ARBA" id="ARBA00022692"/>
    </source>
</evidence>
<keyword evidence="10" id="KW-0407">Ion channel</keyword>
<feature type="transmembrane region" description="Helical" evidence="12">
    <location>
        <begin position="253"/>
        <end position="273"/>
    </location>
</feature>
<keyword evidence="7 12" id="KW-1133">Transmembrane helix</keyword>